<evidence type="ECO:0000259" key="2">
    <source>
        <dbReference type="Pfam" id="PF14291"/>
    </source>
</evidence>
<evidence type="ECO:0000313" key="4">
    <source>
        <dbReference type="Proteomes" id="UP001341281"/>
    </source>
</evidence>
<evidence type="ECO:0000313" key="3">
    <source>
        <dbReference type="EMBL" id="WVZ79851.1"/>
    </source>
</evidence>
<name>A0AAQ3X016_PASNO</name>
<keyword evidence="4" id="KW-1185">Reference proteome</keyword>
<dbReference type="PANTHER" id="PTHR11697:SF230">
    <property type="entry name" value="ZINC FINGER, MYM DOMAIN CONTAINING 1"/>
    <property type="match status" value="1"/>
</dbReference>
<organism evidence="3 4">
    <name type="scientific">Paspalum notatum var. saurae</name>
    <dbReference type="NCBI Taxonomy" id="547442"/>
    <lineage>
        <taxon>Eukaryota</taxon>
        <taxon>Viridiplantae</taxon>
        <taxon>Streptophyta</taxon>
        <taxon>Embryophyta</taxon>
        <taxon>Tracheophyta</taxon>
        <taxon>Spermatophyta</taxon>
        <taxon>Magnoliopsida</taxon>
        <taxon>Liliopsida</taxon>
        <taxon>Poales</taxon>
        <taxon>Poaceae</taxon>
        <taxon>PACMAD clade</taxon>
        <taxon>Panicoideae</taxon>
        <taxon>Andropogonodae</taxon>
        <taxon>Paspaleae</taxon>
        <taxon>Paspalinae</taxon>
        <taxon>Paspalum</taxon>
    </lineage>
</organism>
<proteinExistence type="predicted"/>
<sequence>MSKRTLFNYYSSGSTTPELENGENARQPKLPKVEFRCSDIISDPGLRKPIDEYPFEIRDQVKRAYALRGPTQPIGFIFPRKPEKFRSSVFAKVGYEKWKKALERFEKHAASLSHRNARMKCDDFMNQKTSVSQKVEKYSKEEEGRYKIRLTSSLDVVRFLIMQGDAFHGHDESSTSSNKGTFREMVDWYKDKVEIVKEAYDNGAKNCQMLSHHIQKDLTKACAGEVMAVIMDEICGKKFSILIDESRDVSIKEQMAVILRFVNDEGKVLERFLGLQHIERCTAIALKEALVSMISSHKLSISMLRGQGYDGASNMKGEFNGVQKLIRDENPYAFYVHCFAHQLQLVVVAVSTSTPAIADFFNYVPLIVNTMGASCMRKDALLAKHHDVLLEKVENGEIITGRGLNQESNLARPGDTRWGSHLKTLLRILVMWEAILEVLDIVKRDSIKQSCNGGAFGLIGKMESFDFVFIVHLMIDLLSITNSLSQALQRKDQDIVEAMHLIMDVKEQLQDTRENGWDPIFKRAKLFCDKNEIKVPNMDKEVNARGTSTRRKQKVTNKHFYHVEIFLAAIDAILSEMNHRFGEVSSELLVCMVSLNPRNSFSNFDDDKLVKLAEMYVEDYNIGELLLLPRQLKEFHSRVRRSSEFLGCSELPKVAEFMVKKGMDRSYPLVYQLIELTLILPVATASVERVFSAMSLIKTDLRNKMGDEWLNDLMICYVEKEIFKQISNEKIIKRFEDMKKRRMLVSQKTAVIASPVDGSS</sequence>
<dbReference type="SUPFAM" id="SSF53098">
    <property type="entry name" value="Ribonuclease H-like"/>
    <property type="match status" value="1"/>
</dbReference>
<evidence type="ECO:0008006" key="5">
    <source>
        <dbReference type="Google" id="ProtNLM"/>
    </source>
</evidence>
<dbReference type="InterPro" id="IPR012337">
    <property type="entry name" value="RNaseH-like_sf"/>
</dbReference>
<protein>
    <recommendedName>
        <fullName evidence="5">TTF-type domain-containing protein</fullName>
    </recommendedName>
</protein>
<dbReference type="GO" id="GO:0046983">
    <property type="term" value="F:protein dimerization activity"/>
    <property type="evidence" value="ECO:0007669"/>
    <property type="project" value="InterPro"/>
</dbReference>
<dbReference type="AlphaFoldDB" id="A0AAQ3X016"/>
<feature type="domain" description="DUF4371" evidence="2">
    <location>
        <begin position="90"/>
        <end position="321"/>
    </location>
</feature>
<dbReference type="Pfam" id="PF05699">
    <property type="entry name" value="Dimer_Tnp_hAT"/>
    <property type="match status" value="1"/>
</dbReference>
<dbReference type="EMBL" id="CP144750">
    <property type="protein sequence ID" value="WVZ79851.1"/>
    <property type="molecule type" value="Genomic_DNA"/>
</dbReference>
<gene>
    <name evidence="3" type="ORF">U9M48_027380</name>
</gene>
<dbReference type="Proteomes" id="UP001341281">
    <property type="component" value="Chromosome 06"/>
</dbReference>
<reference evidence="3 4" key="1">
    <citation type="submission" date="2024-02" db="EMBL/GenBank/DDBJ databases">
        <title>High-quality chromosome-scale genome assembly of Pensacola bahiagrass (Paspalum notatum Flugge var. saurae).</title>
        <authorList>
            <person name="Vega J.M."/>
            <person name="Podio M."/>
            <person name="Orjuela J."/>
            <person name="Siena L.A."/>
            <person name="Pessino S.C."/>
            <person name="Combes M.C."/>
            <person name="Mariac C."/>
            <person name="Albertini E."/>
            <person name="Pupilli F."/>
            <person name="Ortiz J.P.A."/>
            <person name="Leblanc O."/>
        </authorList>
    </citation>
    <scope>NUCLEOTIDE SEQUENCE [LARGE SCALE GENOMIC DNA]</scope>
    <source>
        <strain evidence="3">R1</strain>
        <tissue evidence="3">Leaf</tissue>
    </source>
</reference>
<dbReference type="InterPro" id="IPR025398">
    <property type="entry name" value="DUF4371"/>
</dbReference>
<feature type="domain" description="HAT C-terminal dimerisation" evidence="1">
    <location>
        <begin position="664"/>
        <end position="721"/>
    </location>
</feature>
<evidence type="ECO:0000259" key="1">
    <source>
        <dbReference type="Pfam" id="PF05699"/>
    </source>
</evidence>
<dbReference type="Pfam" id="PF14291">
    <property type="entry name" value="DUF4371"/>
    <property type="match status" value="1"/>
</dbReference>
<accession>A0AAQ3X016</accession>
<dbReference type="InterPro" id="IPR055298">
    <property type="entry name" value="AtLOH3-like"/>
</dbReference>
<dbReference type="PANTHER" id="PTHR11697">
    <property type="entry name" value="GENERAL TRANSCRIPTION FACTOR 2-RELATED ZINC FINGER PROTEIN"/>
    <property type="match status" value="1"/>
</dbReference>
<dbReference type="InterPro" id="IPR008906">
    <property type="entry name" value="HATC_C_dom"/>
</dbReference>